<gene>
    <name evidence="17" type="ORF">MENT_LOCUS2057</name>
</gene>
<comment type="similarity">
    <text evidence="5">Belongs to the sulfatase family.</text>
</comment>
<feature type="transmembrane region" description="Helical" evidence="14">
    <location>
        <begin position="540"/>
        <end position="558"/>
    </location>
</feature>
<dbReference type="GO" id="GO:0051377">
    <property type="term" value="F:mannose-ethanolamine phosphotransferase activity"/>
    <property type="evidence" value="ECO:0007669"/>
    <property type="project" value="UniProtKB-UniRule"/>
</dbReference>
<feature type="domain" description="GPI ethanolamine phosphate transferase 1 C-terminal" evidence="16">
    <location>
        <begin position="414"/>
        <end position="556"/>
    </location>
</feature>
<evidence type="ECO:0000256" key="7">
    <source>
        <dbReference type="ARBA" id="ARBA00022502"/>
    </source>
</evidence>
<name>A0A6V7TP38_MELEN</name>
<keyword evidence="11 14" id="KW-1133">Transmembrane helix</keyword>
<evidence type="ECO:0000259" key="16">
    <source>
        <dbReference type="Pfam" id="PF04987"/>
    </source>
</evidence>
<dbReference type="Proteomes" id="UP000580250">
    <property type="component" value="Unassembled WGS sequence"/>
</dbReference>
<keyword evidence="13" id="KW-0325">Glycoprotein</keyword>
<sequence>MFIIFLFLGIFTHLLLLYSIFDIYYSSPIVKGGRNFKIIRSNLNNVLTPADRIVFFSADGLRASSFFDNPYMSPYIHYLIDGSKAVWGISESHVPTESRPGHVALFAGFYEDVSAVTRGWKHNPIPFDSTFNQSEFSFLWGSPDIINLFSTNIPHSFSEFYSPELEDFASEEASKLDEWVFDKVEEFFNRAKQGDNKITKLLSIKRSIYFLHLLGLDTNGHGHKPNSKKYLENIKIVDRGIERIVNLFENYFNDKRTVYLFTSDHGMTDWGSHGDGTPDEVQTPFVAWGSGIAPTKTKINLTQVDIAPLQSALLGIAIPSNSFGIVPINLLGHLPDKYIFQSVYENFKQMSEQFLIRRAERRAHSFRFLFCEYSELSYEGLVKIENEIIRLAQLKRYEAAWKACIKLIPIIRSALNYFHRYNQFSQGLAICAIFCSWNLLLYASLIGKNSHLLLSSKQLYLPNEILFLILFITSTIIWANGWLLINYFYFLTPIYLFSISIKMFGNEGIFNLNKLFLIFVGLPFTVFSISLLVFVFFERFTLSLIFLLISPFWICKNIKNKQNFVKMKENDGIITNFKYSKHHNEFNSIRERQFRREQVFEEEEIFPTKFNGSNSVGDLNNNKWYWLILCILLSIFPLLDTVGNSQRPLLVIFAEFICCVFIFYLNYFKYFNQKLIVFIGILHLITFLIILFDYFEFQLTTNNNLLKQLFAWITIPLSFILPLLWKQKIKTTTKINLNIQLIIWSICLQLPFSLLSISHEALFFCLFSAFLNVYFQLEFDFSSPNKNIFESSQEKNKNINLSEFVKAVFLVICIEMAFFGTGNISSLNSFNPSFLHHFISIFSPFIMAALLLLKIFIPFLLVSLYFVSSSFKFYQNNNEVIKRLSTIVALITNSMAMAKLWNQLILRQFTVYQSTLLNLFPVTSKIMVFL</sequence>
<feature type="transmembrane region" description="Helical" evidence="14">
    <location>
        <begin position="516"/>
        <end position="534"/>
    </location>
</feature>
<dbReference type="PANTHER" id="PTHR12250">
    <property type="entry name" value="PHOSPHATIDYLINOSITOL GLYCAN, CLASS N"/>
    <property type="match status" value="1"/>
</dbReference>
<dbReference type="UniPathway" id="UPA00196"/>
<feature type="domain" description="GPI ethanolamine phosphate transferase 1 C-terminal" evidence="16">
    <location>
        <begin position="620"/>
        <end position="898"/>
    </location>
</feature>
<feature type="transmembrane region" description="Helical" evidence="14">
    <location>
        <begin position="427"/>
        <end position="447"/>
    </location>
</feature>
<reference evidence="17 18" key="1">
    <citation type="submission" date="2020-08" db="EMBL/GenBank/DDBJ databases">
        <authorList>
            <person name="Koutsovoulos G."/>
            <person name="Danchin GJ E."/>
        </authorList>
    </citation>
    <scope>NUCLEOTIDE SEQUENCE [LARGE SCALE GENOMIC DNA]</scope>
</reference>
<evidence type="ECO:0000256" key="8">
    <source>
        <dbReference type="ARBA" id="ARBA00022679"/>
    </source>
</evidence>
<dbReference type="Gene3D" id="3.40.720.10">
    <property type="entry name" value="Alkaline Phosphatase, subunit A"/>
    <property type="match status" value="1"/>
</dbReference>
<dbReference type="Pfam" id="PF00884">
    <property type="entry name" value="Sulfatase"/>
    <property type="match status" value="1"/>
</dbReference>
<organism evidence="17 18">
    <name type="scientific">Meloidogyne enterolobii</name>
    <name type="common">Root-knot nematode worm</name>
    <name type="synonym">Meloidogyne mayaguensis</name>
    <dbReference type="NCBI Taxonomy" id="390850"/>
    <lineage>
        <taxon>Eukaryota</taxon>
        <taxon>Metazoa</taxon>
        <taxon>Ecdysozoa</taxon>
        <taxon>Nematoda</taxon>
        <taxon>Chromadorea</taxon>
        <taxon>Rhabditida</taxon>
        <taxon>Tylenchina</taxon>
        <taxon>Tylenchomorpha</taxon>
        <taxon>Tylenchoidea</taxon>
        <taxon>Meloidogynidae</taxon>
        <taxon>Meloidogyninae</taxon>
        <taxon>Meloidogyne</taxon>
    </lineage>
</organism>
<feature type="transmembrane region" description="Helical" evidence="14">
    <location>
        <begin position="649"/>
        <end position="668"/>
    </location>
</feature>
<dbReference type="GO" id="GO:0006506">
    <property type="term" value="P:GPI anchor biosynthetic process"/>
    <property type="evidence" value="ECO:0007669"/>
    <property type="project" value="UniProtKB-UniPathway"/>
</dbReference>
<evidence type="ECO:0000256" key="13">
    <source>
        <dbReference type="ARBA" id="ARBA00023180"/>
    </source>
</evidence>
<comment type="caution">
    <text evidence="14">Lacks conserved residue(s) required for the propagation of feature annotation.</text>
</comment>
<dbReference type="AlphaFoldDB" id="A0A6V7TP38"/>
<proteinExistence type="inferred from homology"/>
<dbReference type="EMBL" id="CAJEWN010000006">
    <property type="protein sequence ID" value="CAD2127887.1"/>
    <property type="molecule type" value="Genomic_DNA"/>
</dbReference>
<evidence type="ECO:0000259" key="15">
    <source>
        <dbReference type="Pfam" id="PF00884"/>
    </source>
</evidence>
<comment type="caution">
    <text evidence="17">The sequence shown here is derived from an EMBL/GenBank/DDBJ whole genome shotgun (WGS) entry which is preliminary data.</text>
</comment>
<dbReference type="OrthoDB" id="2748310at2759"/>
<keyword evidence="7 14" id="KW-0337">GPI-anchor biosynthesis</keyword>
<evidence type="ECO:0000256" key="11">
    <source>
        <dbReference type="ARBA" id="ARBA00022989"/>
    </source>
</evidence>
<dbReference type="InterPro" id="IPR037671">
    <property type="entry name" value="PIGN_N"/>
</dbReference>
<keyword evidence="8 14" id="KW-0808">Transferase</keyword>
<evidence type="ECO:0000256" key="3">
    <source>
        <dbReference type="ARBA" id="ARBA00004687"/>
    </source>
</evidence>
<evidence type="ECO:0000256" key="1">
    <source>
        <dbReference type="ARBA" id="ARBA00001913"/>
    </source>
</evidence>
<evidence type="ECO:0000313" key="18">
    <source>
        <dbReference type="Proteomes" id="UP000580250"/>
    </source>
</evidence>
<feature type="transmembrane region" description="Helical" evidence="14">
    <location>
        <begin position="709"/>
        <end position="725"/>
    </location>
</feature>
<protein>
    <recommendedName>
        <fullName evidence="6 14">GPI ethanolamine phosphate transferase 1</fullName>
        <ecNumber evidence="14">2.-.-.-</ecNumber>
    </recommendedName>
</protein>
<evidence type="ECO:0000256" key="4">
    <source>
        <dbReference type="ARBA" id="ARBA00008400"/>
    </source>
</evidence>
<feature type="transmembrane region" description="Helical" evidence="14">
    <location>
        <begin position="459"/>
        <end position="478"/>
    </location>
</feature>
<evidence type="ECO:0000256" key="2">
    <source>
        <dbReference type="ARBA" id="ARBA00004477"/>
    </source>
</evidence>
<feature type="transmembrane region" description="Helical" evidence="14">
    <location>
        <begin position="624"/>
        <end position="643"/>
    </location>
</feature>
<feature type="transmembrane region" description="Helical" evidence="14">
    <location>
        <begin position="484"/>
        <end position="504"/>
    </location>
</feature>
<comment type="cofactor">
    <cofactor evidence="1">
        <name>Ca(2+)</name>
        <dbReference type="ChEBI" id="CHEBI:29108"/>
    </cofactor>
</comment>
<feature type="transmembrane region" description="Helical" evidence="14">
    <location>
        <begin position="841"/>
        <end position="867"/>
    </location>
</feature>
<evidence type="ECO:0000256" key="9">
    <source>
        <dbReference type="ARBA" id="ARBA00022692"/>
    </source>
</evidence>
<evidence type="ECO:0000256" key="12">
    <source>
        <dbReference type="ARBA" id="ARBA00023136"/>
    </source>
</evidence>
<keyword evidence="10 14" id="KW-0256">Endoplasmic reticulum</keyword>
<feature type="domain" description="Sulfatase N-terminal" evidence="15">
    <location>
        <begin position="187"/>
        <end position="315"/>
    </location>
</feature>
<dbReference type="EC" id="2.-.-.-" evidence="14"/>
<dbReference type="InterPro" id="IPR017850">
    <property type="entry name" value="Alkaline_phosphatase_core_sf"/>
</dbReference>
<comment type="subcellular location">
    <subcellularLocation>
        <location evidence="2 14">Endoplasmic reticulum membrane</location>
        <topology evidence="2 14">Multi-pass membrane protein</topology>
    </subcellularLocation>
</comment>
<evidence type="ECO:0000256" key="10">
    <source>
        <dbReference type="ARBA" id="ARBA00022824"/>
    </source>
</evidence>
<comment type="similarity">
    <text evidence="4 14">Belongs to the PIGG/PIGN/PIGO family. PIGN subfamily.</text>
</comment>
<accession>A0A6V7TP38</accession>
<evidence type="ECO:0000256" key="6">
    <source>
        <dbReference type="ARBA" id="ARBA00020831"/>
    </source>
</evidence>
<dbReference type="InterPro" id="IPR000917">
    <property type="entry name" value="Sulfatase_N"/>
</dbReference>
<evidence type="ECO:0000256" key="14">
    <source>
        <dbReference type="RuleBase" id="RU367138"/>
    </source>
</evidence>
<dbReference type="GO" id="GO:0005789">
    <property type="term" value="C:endoplasmic reticulum membrane"/>
    <property type="evidence" value="ECO:0007669"/>
    <property type="project" value="UniProtKB-SubCell"/>
</dbReference>
<dbReference type="InterPro" id="IPR017852">
    <property type="entry name" value="GPI_EtnP_transferase_1_C"/>
</dbReference>
<dbReference type="PANTHER" id="PTHR12250:SF0">
    <property type="entry name" value="GPI ETHANOLAMINE PHOSPHATE TRANSFERASE 1"/>
    <property type="match status" value="1"/>
</dbReference>
<dbReference type="SUPFAM" id="SSF53649">
    <property type="entry name" value="Alkaline phosphatase-like"/>
    <property type="match status" value="1"/>
</dbReference>
<dbReference type="CDD" id="cd16020">
    <property type="entry name" value="GPI_EPT_1"/>
    <property type="match status" value="1"/>
</dbReference>
<evidence type="ECO:0000313" key="17">
    <source>
        <dbReference type="EMBL" id="CAD2127887.1"/>
    </source>
</evidence>
<comment type="function">
    <text evidence="14">Ethanolamine phosphate transferase involved in glycosylphosphatidylinositol-anchor biosynthesis. Transfers ethanolamine phosphate to the first alpha-1,4-linked mannose of the glycosylphosphatidylinositol precursor of GPI-anchor.</text>
</comment>
<dbReference type="InterPro" id="IPR007070">
    <property type="entry name" value="GPI_EtnP_transferase_1"/>
</dbReference>
<keyword evidence="9 14" id="KW-0812">Transmembrane</keyword>
<comment type="pathway">
    <text evidence="3 14">Glycolipid biosynthesis; glycosylphosphatidylinositol-anchor biosynthesis.</text>
</comment>
<feature type="transmembrane region" description="Helical" evidence="14">
    <location>
        <begin position="800"/>
        <end position="821"/>
    </location>
</feature>
<feature type="transmembrane region" description="Helical" evidence="14">
    <location>
        <begin position="675"/>
        <end position="697"/>
    </location>
</feature>
<dbReference type="Pfam" id="PF04987">
    <property type="entry name" value="PigN"/>
    <property type="match status" value="2"/>
</dbReference>
<evidence type="ECO:0000256" key="5">
    <source>
        <dbReference type="ARBA" id="ARBA00008779"/>
    </source>
</evidence>
<keyword evidence="12 14" id="KW-0472">Membrane</keyword>